<gene>
    <name evidence="2" type="ORF">VNO80_11020</name>
</gene>
<feature type="chain" id="PRO_5042919737" evidence="1">
    <location>
        <begin position="22"/>
        <end position="94"/>
    </location>
</feature>
<evidence type="ECO:0000256" key="1">
    <source>
        <dbReference type="SAM" id="SignalP"/>
    </source>
</evidence>
<dbReference type="Proteomes" id="UP001374584">
    <property type="component" value="Unassembled WGS sequence"/>
</dbReference>
<evidence type="ECO:0000313" key="2">
    <source>
        <dbReference type="EMBL" id="KAK7368987.1"/>
    </source>
</evidence>
<sequence>MRLCMFLVSIHMPLLILEMKGKDSRDKVSERVMDEKICRSKKKMDEKIGRMVLARVVMHSRHHYVAFSGNFTGVELEGDGGDVAHQGLTGKRGF</sequence>
<reference evidence="2 3" key="1">
    <citation type="submission" date="2024-01" db="EMBL/GenBank/DDBJ databases">
        <title>The genomes of 5 underutilized Papilionoideae crops provide insights into root nodulation and disease resistanc.</title>
        <authorList>
            <person name="Jiang F."/>
        </authorList>
    </citation>
    <scope>NUCLEOTIDE SEQUENCE [LARGE SCALE GENOMIC DNA]</scope>
    <source>
        <strain evidence="2">JINMINGXINNONG_FW02</strain>
        <tissue evidence="2">Leaves</tissue>
    </source>
</reference>
<name>A0AAN9RED7_PHACN</name>
<accession>A0AAN9RED7</accession>
<protein>
    <submittedName>
        <fullName evidence="2">Uncharacterized protein</fullName>
    </submittedName>
</protein>
<proteinExistence type="predicted"/>
<dbReference type="EMBL" id="JAYMYR010000004">
    <property type="protein sequence ID" value="KAK7368987.1"/>
    <property type="molecule type" value="Genomic_DNA"/>
</dbReference>
<dbReference type="AlphaFoldDB" id="A0AAN9RED7"/>
<feature type="signal peptide" evidence="1">
    <location>
        <begin position="1"/>
        <end position="21"/>
    </location>
</feature>
<keyword evidence="3" id="KW-1185">Reference proteome</keyword>
<evidence type="ECO:0000313" key="3">
    <source>
        <dbReference type="Proteomes" id="UP001374584"/>
    </source>
</evidence>
<comment type="caution">
    <text evidence="2">The sequence shown here is derived from an EMBL/GenBank/DDBJ whole genome shotgun (WGS) entry which is preliminary data.</text>
</comment>
<keyword evidence="1" id="KW-0732">Signal</keyword>
<organism evidence="2 3">
    <name type="scientific">Phaseolus coccineus</name>
    <name type="common">Scarlet runner bean</name>
    <name type="synonym">Phaseolus multiflorus</name>
    <dbReference type="NCBI Taxonomy" id="3886"/>
    <lineage>
        <taxon>Eukaryota</taxon>
        <taxon>Viridiplantae</taxon>
        <taxon>Streptophyta</taxon>
        <taxon>Embryophyta</taxon>
        <taxon>Tracheophyta</taxon>
        <taxon>Spermatophyta</taxon>
        <taxon>Magnoliopsida</taxon>
        <taxon>eudicotyledons</taxon>
        <taxon>Gunneridae</taxon>
        <taxon>Pentapetalae</taxon>
        <taxon>rosids</taxon>
        <taxon>fabids</taxon>
        <taxon>Fabales</taxon>
        <taxon>Fabaceae</taxon>
        <taxon>Papilionoideae</taxon>
        <taxon>50 kb inversion clade</taxon>
        <taxon>NPAAA clade</taxon>
        <taxon>indigoferoid/millettioid clade</taxon>
        <taxon>Phaseoleae</taxon>
        <taxon>Phaseolus</taxon>
    </lineage>
</organism>